<reference evidence="2 3" key="1">
    <citation type="submission" date="2018-06" db="EMBL/GenBank/DDBJ databases">
        <title>The draft genome sequence of Crocinitomix sp. SM1701.</title>
        <authorList>
            <person name="Zhang X."/>
        </authorList>
    </citation>
    <scope>NUCLEOTIDE SEQUENCE [LARGE SCALE GENOMIC DNA]</scope>
    <source>
        <strain evidence="2 3">SM1701</strain>
    </source>
</reference>
<accession>A0A2W1NPP6</accession>
<gene>
    <name evidence="2" type="ORF">DNU06_12145</name>
</gene>
<keyword evidence="3" id="KW-1185">Reference proteome</keyword>
<sequence>MKKVNLILAIGLMLGSTNVYAQTMKEKMQAKLDKANAKMAAAAKGKAKYTTYDYTDATGVSGTYFTSVVLVGNNRTMGLEYNREEGGEIVNKLVVHGGQLDGKEITEKYFLKEKYKSKLDINYFSSGTGTLVQIADNVFASTSSGAVVTVLSKDSADFNDYDLETAQVLYDQQMAKINGAEAEKETAIWMKNALYANNVGKIVFATEDWHLMKRGHGATPPMVNGKGFTSELDMAGNMNYMAFFKVPPSVQFPGQDINMVYEMGGKTTDRVEYRAKSAAWSKMISRWETSDFKWRQHSPKALRTYNQYHSQYVQDYAFMQCLYMNKNSFKVGQKYNLTVKMYANRDGENGELIAEGVVSLLYSENADLMFNGNPDKPEKIAVWSQFEEFLDE</sequence>
<organism evidence="2 3">
    <name type="scientific">Putridiphycobacter roseus</name>
    <dbReference type="NCBI Taxonomy" id="2219161"/>
    <lineage>
        <taxon>Bacteria</taxon>
        <taxon>Pseudomonadati</taxon>
        <taxon>Bacteroidota</taxon>
        <taxon>Flavobacteriia</taxon>
        <taxon>Flavobacteriales</taxon>
        <taxon>Crocinitomicaceae</taxon>
        <taxon>Putridiphycobacter</taxon>
    </lineage>
</organism>
<dbReference type="Proteomes" id="UP000249248">
    <property type="component" value="Unassembled WGS sequence"/>
</dbReference>
<dbReference type="OrthoDB" id="1417107at2"/>
<name>A0A2W1NPP6_9FLAO</name>
<feature type="signal peptide" evidence="1">
    <location>
        <begin position="1"/>
        <end position="21"/>
    </location>
</feature>
<protein>
    <submittedName>
        <fullName evidence="2">Uncharacterized protein</fullName>
    </submittedName>
</protein>
<comment type="caution">
    <text evidence="2">The sequence shown here is derived from an EMBL/GenBank/DDBJ whole genome shotgun (WGS) entry which is preliminary data.</text>
</comment>
<evidence type="ECO:0000313" key="3">
    <source>
        <dbReference type="Proteomes" id="UP000249248"/>
    </source>
</evidence>
<evidence type="ECO:0000256" key="1">
    <source>
        <dbReference type="SAM" id="SignalP"/>
    </source>
</evidence>
<evidence type="ECO:0000313" key="2">
    <source>
        <dbReference type="EMBL" id="PZE16598.1"/>
    </source>
</evidence>
<dbReference type="EMBL" id="QKSB01000007">
    <property type="protein sequence ID" value="PZE16598.1"/>
    <property type="molecule type" value="Genomic_DNA"/>
</dbReference>
<feature type="chain" id="PRO_5015934846" evidence="1">
    <location>
        <begin position="22"/>
        <end position="392"/>
    </location>
</feature>
<proteinExistence type="predicted"/>
<dbReference type="RefSeq" id="WP_111063614.1">
    <property type="nucleotide sequence ID" value="NZ_JBHUCU010000017.1"/>
</dbReference>
<dbReference type="AlphaFoldDB" id="A0A2W1NPP6"/>
<keyword evidence="1" id="KW-0732">Signal</keyword>